<protein>
    <submittedName>
        <fullName evidence="5">3-carboxymuconate cyclase-like protein</fullName>
    </submittedName>
</protein>
<accession>A0A158KXL2</accession>
<evidence type="ECO:0000313" key="6">
    <source>
        <dbReference type="Proteomes" id="UP000055019"/>
    </source>
</evidence>
<dbReference type="AlphaFoldDB" id="A0A158KXL2"/>
<comment type="similarity">
    <text evidence="1">Belongs to the cycloisomerase 2 family.</text>
</comment>
<evidence type="ECO:0000256" key="2">
    <source>
        <dbReference type="ARBA" id="ARBA00022526"/>
    </source>
</evidence>
<dbReference type="EMBL" id="FCOM02000066">
    <property type="protein sequence ID" value="SAL85896.1"/>
    <property type="molecule type" value="Genomic_DNA"/>
</dbReference>
<gene>
    <name evidence="5" type="ORF">AWB74_07482</name>
</gene>
<reference evidence="5" key="1">
    <citation type="submission" date="2016-01" db="EMBL/GenBank/DDBJ databases">
        <authorList>
            <person name="Peeters C."/>
        </authorList>
    </citation>
    <scope>NUCLEOTIDE SEQUENCE [LARGE SCALE GENOMIC DNA]</scope>
    <source>
        <strain evidence="5">LMG 29317</strain>
    </source>
</reference>
<dbReference type="SUPFAM" id="SSF51004">
    <property type="entry name" value="C-terminal (heme d1) domain of cytochrome cd1-nitrite reductase"/>
    <property type="match status" value="1"/>
</dbReference>
<feature type="region of interest" description="Disordered" evidence="3">
    <location>
        <begin position="156"/>
        <end position="175"/>
    </location>
</feature>
<evidence type="ECO:0000256" key="4">
    <source>
        <dbReference type="SAM" id="SignalP"/>
    </source>
</evidence>
<dbReference type="InterPro" id="IPR015943">
    <property type="entry name" value="WD40/YVTN_repeat-like_dom_sf"/>
</dbReference>
<name>A0A158KXL2_9BURK</name>
<keyword evidence="2" id="KW-0119">Carbohydrate metabolism</keyword>
<keyword evidence="6" id="KW-1185">Reference proteome</keyword>
<organism evidence="5 6">
    <name type="scientific">Caballeronia arvi</name>
    <dbReference type="NCBI Taxonomy" id="1777135"/>
    <lineage>
        <taxon>Bacteria</taxon>
        <taxon>Pseudomonadati</taxon>
        <taxon>Pseudomonadota</taxon>
        <taxon>Betaproteobacteria</taxon>
        <taxon>Burkholderiales</taxon>
        <taxon>Burkholderiaceae</taxon>
        <taxon>Caballeronia</taxon>
    </lineage>
</organism>
<keyword evidence="4" id="KW-0732">Signal</keyword>
<dbReference type="GO" id="GO:0006006">
    <property type="term" value="P:glucose metabolic process"/>
    <property type="evidence" value="ECO:0007669"/>
    <property type="project" value="UniProtKB-KW"/>
</dbReference>
<dbReference type="Gene3D" id="2.130.10.10">
    <property type="entry name" value="YVTN repeat-like/Quinoprotein amine dehydrogenase"/>
    <property type="match status" value="1"/>
</dbReference>
<dbReference type="RefSeq" id="WP_235024818.1">
    <property type="nucleotide sequence ID" value="NZ_FCOM02000066.1"/>
</dbReference>
<dbReference type="PANTHER" id="PTHR30344">
    <property type="entry name" value="6-PHOSPHOGLUCONOLACTONASE-RELATED"/>
    <property type="match status" value="1"/>
</dbReference>
<evidence type="ECO:0000256" key="3">
    <source>
        <dbReference type="SAM" id="MobiDB-lite"/>
    </source>
</evidence>
<dbReference type="Proteomes" id="UP000055019">
    <property type="component" value="Unassembled WGS sequence"/>
</dbReference>
<dbReference type="InterPro" id="IPR050282">
    <property type="entry name" value="Cycloisomerase_2"/>
</dbReference>
<feature type="chain" id="PRO_5007627876" evidence="4">
    <location>
        <begin position="25"/>
        <end position="380"/>
    </location>
</feature>
<dbReference type="InterPro" id="IPR019405">
    <property type="entry name" value="Lactonase_7-beta_prop"/>
</dbReference>
<dbReference type="PANTHER" id="PTHR30344:SF1">
    <property type="entry name" value="6-PHOSPHOGLUCONOLACTONASE"/>
    <property type="match status" value="1"/>
</dbReference>
<dbReference type="Pfam" id="PF10282">
    <property type="entry name" value="Lactonase"/>
    <property type="match status" value="1"/>
</dbReference>
<evidence type="ECO:0000313" key="5">
    <source>
        <dbReference type="EMBL" id="SAL85896.1"/>
    </source>
</evidence>
<comment type="caution">
    <text evidence="5">The sequence shown here is derived from an EMBL/GenBank/DDBJ whole genome shotgun (WGS) entry which is preliminary data.</text>
</comment>
<sequence>MMQFFRSTLPVLVLLLAAAMYAGAAMPAQDASHEWVYVGTQANRIEALRLDTSNGELVSVASISGDIRPTWLMAHPRLPVLYAVDDESNKAGSVTAFGVNRETGELSRLGAVATHGVGTTHLSFDAPSETILAANYNSGSVSSVRVRDGKLDALSSTVSERGSGPGKRQTSAHAHDAVVDPSGRYVLVPDLGADRVFVYRFDRATRTLSKDDSNPSRDFVAPFGSGPRHIVFGVDGRFAYLVTELSADVMVFRWDASQGRLTVRQSLSLSAAGMAGAKSGAEIATSADGRFVYVADRGKNAIVVYRVDAASGMLSEIQRAPSDGVKPWSFCIDPSGRWLVVANQESGTVSVLAISPASGLLKNTGHAANVPSATSIAFVR</sequence>
<dbReference type="GO" id="GO:0017057">
    <property type="term" value="F:6-phosphogluconolactonase activity"/>
    <property type="evidence" value="ECO:0007669"/>
    <property type="project" value="TreeGrafter"/>
</dbReference>
<feature type="signal peptide" evidence="4">
    <location>
        <begin position="1"/>
        <end position="24"/>
    </location>
</feature>
<dbReference type="InterPro" id="IPR011048">
    <property type="entry name" value="Haem_d1_sf"/>
</dbReference>
<proteinExistence type="inferred from homology"/>
<keyword evidence="2" id="KW-0313">Glucose metabolism</keyword>
<evidence type="ECO:0000256" key="1">
    <source>
        <dbReference type="ARBA" id="ARBA00005564"/>
    </source>
</evidence>